<evidence type="ECO:0000313" key="2">
    <source>
        <dbReference type="EMBL" id="MBC8432292.1"/>
    </source>
</evidence>
<dbReference type="AlphaFoldDB" id="A0A8J6TSU9"/>
<evidence type="ECO:0000313" key="3">
    <source>
        <dbReference type="Proteomes" id="UP000605201"/>
    </source>
</evidence>
<keyword evidence="1" id="KW-0812">Transmembrane</keyword>
<protein>
    <submittedName>
        <fullName evidence="2">Uncharacterized protein</fullName>
    </submittedName>
</protein>
<feature type="transmembrane region" description="Helical" evidence="1">
    <location>
        <begin position="117"/>
        <end position="136"/>
    </location>
</feature>
<feature type="transmembrane region" description="Helical" evidence="1">
    <location>
        <begin position="12"/>
        <end position="40"/>
    </location>
</feature>
<proteinExistence type="predicted"/>
<name>A0A8J6TSU9_9BACT</name>
<feature type="transmembrane region" description="Helical" evidence="1">
    <location>
        <begin position="84"/>
        <end position="105"/>
    </location>
</feature>
<dbReference type="EMBL" id="JACNIG010000215">
    <property type="protein sequence ID" value="MBC8432292.1"/>
    <property type="molecule type" value="Genomic_DNA"/>
</dbReference>
<feature type="transmembrane region" description="Helical" evidence="1">
    <location>
        <begin position="46"/>
        <end position="63"/>
    </location>
</feature>
<sequence length="156" mass="17820">MVLAELKPAVSKYWLIALAGLMWNIVGVMLCRLAYIWLLAIPLQRAVPMGMLGIIFSLVIYRYKFSKIALKNIDRLCLLSDKSCFFAFQAWYAYLIIVVMIVLGITLRHSSIPKHYLAVLYTAMGGALFLASFHFFQRIWAVKVLKQTCLPPEKQS</sequence>
<accession>A0A8J6TSU9</accession>
<gene>
    <name evidence="2" type="ORF">H8D96_10265</name>
</gene>
<reference evidence="2 3" key="1">
    <citation type="submission" date="2020-08" db="EMBL/GenBank/DDBJ databases">
        <title>Bridging the membrane lipid divide: bacteria of the FCB group superphylum have the potential to synthesize archaeal ether lipids.</title>
        <authorList>
            <person name="Villanueva L."/>
            <person name="Von Meijenfeldt F.A.B."/>
            <person name="Westbye A.B."/>
            <person name="Yadav S."/>
            <person name="Hopmans E.C."/>
            <person name="Dutilh B.E."/>
            <person name="Sinninghe Damste J.S."/>
        </authorList>
    </citation>
    <scope>NUCLEOTIDE SEQUENCE [LARGE SCALE GENOMIC DNA]</scope>
    <source>
        <strain evidence="2">NIOZ-UU17</strain>
    </source>
</reference>
<keyword evidence="1" id="KW-1133">Transmembrane helix</keyword>
<evidence type="ECO:0000256" key="1">
    <source>
        <dbReference type="SAM" id="Phobius"/>
    </source>
</evidence>
<comment type="caution">
    <text evidence="2">The sequence shown here is derived from an EMBL/GenBank/DDBJ whole genome shotgun (WGS) entry which is preliminary data.</text>
</comment>
<organism evidence="2 3">
    <name type="scientific">Candidatus Desulfatibia vada</name>
    <dbReference type="NCBI Taxonomy" id="2841696"/>
    <lineage>
        <taxon>Bacteria</taxon>
        <taxon>Pseudomonadati</taxon>
        <taxon>Thermodesulfobacteriota</taxon>
        <taxon>Desulfobacteria</taxon>
        <taxon>Desulfobacterales</taxon>
        <taxon>Desulfobacterales incertae sedis</taxon>
        <taxon>Candidatus Desulfatibia</taxon>
    </lineage>
</organism>
<keyword evidence="1" id="KW-0472">Membrane</keyword>
<dbReference type="Proteomes" id="UP000605201">
    <property type="component" value="Unassembled WGS sequence"/>
</dbReference>